<feature type="region of interest" description="Disordered" evidence="5">
    <location>
        <begin position="1"/>
        <end position="25"/>
    </location>
</feature>
<evidence type="ECO:0000256" key="2">
    <source>
        <dbReference type="ARBA" id="ARBA00022692"/>
    </source>
</evidence>
<comment type="caution">
    <text evidence="7">The sequence shown here is derived from an EMBL/GenBank/DDBJ whole genome shotgun (WGS) entry which is preliminary data.</text>
</comment>
<dbReference type="Pfam" id="PF07690">
    <property type="entry name" value="MFS_1"/>
    <property type="match status" value="1"/>
</dbReference>
<dbReference type="CDD" id="cd06178">
    <property type="entry name" value="MFS_unc93-like"/>
    <property type="match status" value="1"/>
</dbReference>
<dbReference type="PANTHER" id="PTHR23294:SF59">
    <property type="entry name" value="UNC93-LIKE PROTEIN C922.05C"/>
    <property type="match status" value="1"/>
</dbReference>
<dbReference type="SUPFAM" id="SSF103473">
    <property type="entry name" value="MFS general substrate transporter"/>
    <property type="match status" value="1"/>
</dbReference>
<evidence type="ECO:0000313" key="8">
    <source>
        <dbReference type="Proteomes" id="UP001274830"/>
    </source>
</evidence>
<evidence type="ECO:0000256" key="5">
    <source>
        <dbReference type="SAM" id="MobiDB-lite"/>
    </source>
</evidence>
<dbReference type="PANTHER" id="PTHR23294">
    <property type="entry name" value="ET TRANSLATION PRODUCT-RELATED"/>
    <property type="match status" value="1"/>
</dbReference>
<dbReference type="AlphaFoldDB" id="A0AAE0WWK8"/>
<keyword evidence="3 6" id="KW-1133">Transmembrane helix</keyword>
<feature type="transmembrane region" description="Helical" evidence="6">
    <location>
        <begin position="336"/>
        <end position="355"/>
    </location>
</feature>
<feature type="transmembrane region" description="Helical" evidence="6">
    <location>
        <begin position="383"/>
        <end position="403"/>
    </location>
</feature>
<protein>
    <recommendedName>
        <fullName evidence="9">MFS general substrate transporter</fullName>
    </recommendedName>
</protein>
<dbReference type="EMBL" id="JAUTXT010000002">
    <property type="protein sequence ID" value="KAK3679347.1"/>
    <property type="molecule type" value="Genomic_DNA"/>
</dbReference>
<feature type="transmembrane region" description="Helical" evidence="6">
    <location>
        <begin position="445"/>
        <end position="468"/>
    </location>
</feature>
<feature type="transmembrane region" description="Helical" evidence="6">
    <location>
        <begin position="177"/>
        <end position="194"/>
    </location>
</feature>
<gene>
    <name evidence="7" type="ORF">LTR78_000908</name>
</gene>
<evidence type="ECO:0008006" key="9">
    <source>
        <dbReference type="Google" id="ProtNLM"/>
    </source>
</evidence>
<keyword evidence="2 6" id="KW-0812">Transmembrane</keyword>
<feature type="transmembrane region" description="Helical" evidence="6">
    <location>
        <begin position="54"/>
        <end position="72"/>
    </location>
</feature>
<feature type="transmembrane region" description="Helical" evidence="6">
    <location>
        <begin position="415"/>
        <end position="433"/>
    </location>
</feature>
<dbReference type="Proteomes" id="UP001274830">
    <property type="component" value="Unassembled WGS sequence"/>
</dbReference>
<accession>A0AAE0WWK8</accession>
<organism evidence="7 8">
    <name type="scientific">Recurvomyces mirabilis</name>
    <dbReference type="NCBI Taxonomy" id="574656"/>
    <lineage>
        <taxon>Eukaryota</taxon>
        <taxon>Fungi</taxon>
        <taxon>Dikarya</taxon>
        <taxon>Ascomycota</taxon>
        <taxon>Pezizomycotina</taxon>
        <taxon>Dothideomycetes</taxon>
        <taxon>Dothideomycetidae</taxon>
        <taxon>Mycosphaerellales</taxon>
        <taxon>Teratosphaeriaceae</taxon>
        <taxon>Recurvomyces</taxon>
    </lineage>
</organism>
<dbReference type="InterPro" id="IPR051617">
    <property type="entry name" value="UNC-93-like_regulator"/>
</dbReference>
<reference evidence="7" key="1">
    <citation type="submission" date="2023-07" db="EMBL/GenBank/DDBJ databases">
        <title>Black Yeasts Isolated from many extreme environments.</title>
        <authorList>
            <person name="Coleine C."/>
            <person name="Stajich J.E."/>
            <person name="Selbmann L."/>
        </authorList>
    </citation>
    <scope>NUCLEOTIDE SEQUENCE</scope>
    <source>
        <strain evidence="7">CCFEE 5485</strain>
    </source>
</reference>
<feature type="transmembrane region" description="Helical" evidence="6">
    <location>
        <begin position="140"/>
        <end position="165"/>
    </location>
</feature>
<feature type="transmembrane region" description="Helical" evidence="6">
    <location>
        <begin position="115"/>
        <end position="134"/>
    </location>
</feature>
<feature type="transmembrane region" description="Helical" evidence="6">
    <location>
        <begin position="306"/>
        <end position="324"/>
    </location>
</feature>
<dbReference type="GO" id="GO:0022857">
    <property type="term" value="F:transmembrane transporter activity"/>
    <property type="evidence" value="ECO:0007669"/>
    <property type="project" value="InterPro"/>
</dbReference>
<feature type="transmembrane region" description="Helical" evidence="6">
    <location>
        <begin position="269"/>
        <end position="286"/>
    </location>
</feature>
<sequence length="504" mass="55479">MADTTTEKAAPTEQVHSPTQSMGEHEVEIPNGWMYRGRKIGGLRLPWYASPESQLVLVAFVCFLCPGMFNALGGLGGGGQLNAHAADGSNTALNATFAIVAFFAGTITNKLGIRLSLSFGGIGYCIYVASYLSYNHTQNYGFMIFAGVLLGACAGILWAAQGAIMMSYPPEADKGKYIMVFWGIFNLGGVIGSLVPLGENIHVASNSTVTDGTYVGFLVLTFLGACLAWSLCDAKKVVRSDGSRVILMQHPSWKSEFLGLWETLRSDPWIVLLWPMFFASNWFYTYHFSDVNLAQFNTRTRALNNTLYWSSQIFGAATFGLALDSKRFGRPMRAKIAWVALFVITMAIWGGGYAFQKGYTREMVAAKTYVKMDWTTKGYVGPMFLYMFYGFYDAAWQTCIYWFMGAMTNNSRKLANYAGFYKGIQSAGAAIIWRLDGIPNAPSYMALFGSCWGLLAGGLLIAAPVMLLRITETVPVEEDVKFSDETVEDVLGHKGHVFPEIEKV</sequence>
<evidence type="ECO:0000256" key="3">
    <source>
        <dbReference type="ARBA" id="ARBA00022989"/>
    </source>
</evidence>
<evidence type="ECO:0000313" key="7">
    <source>
        <dbReference type="EMBL" id="KAK3679347.1"/>
    </source>
</evidence>
<feature type="transmembrane region" description="Helical" evidence="6">
    <location>
        <begin position="92"/>
        <end position="108"/>
    </location>
</feature>
<dbReference type="InterPro" id="IPR011701">
    <property type="entry name" value="MFS"/>
</dbReference>
<dbReference type="GO" id="GO:0016020">
    <property type="term" value="C:membrane"/>
    <property type="evidence" value="ECO:0007669"/>
    <property type="project" value="UniProtKB-SubCell"/>
</dbReference>
<dbReference type="InterPro" id="IPR036259">
    <property type="entry name" value="MFS_trans_sf"/>
</dbReference>
<evidence type="ECO:0000256" key="4">
    <source>
        <dbReference type="ARBA" id="ARBA00023136"/>
    </source>
</evidence>
<proteinExistence type="predicted"/>
<evidence type="ECO:0000256" key="6">
    <source>
        <dbReference type="SAM" id="Phobius"/>
    </source>
</evidence>
<keyword evidence="8" id="KW-1185">Reference proteome</keyword>
<feature type="transmembrane region" description="Helical" evidence="6">
    <location>
        <begin position="214"/>
        <end position="232"/>
    </location>
</feature>
<dbReference type="Gene3D" id="1.20.1250.20">
    <property type="entry name" value="MFS general substrate transporter like domains"/>
    <property type="match status" value="1"/>
</dbReference>
<comment type="subcellular location">
    <subcellularLocation>
        <location evidence="1">Membrane</location>
        <topology evidence="1">Multi-pass membrane protein</topology>
    </subcellularLocation>
</comment>
<evidence type="ECO:0000256" key="1">
    <source>
        <dbReference type="ARBA" id="ARBA00004141"/>
    </source>
</evidence>
<name>A0AAE0WWK8_9PEZI</name>
<keyword evidence="4 6" id="KW-0472">Membrane</keyword>